<comment type="caution">
    <text evidence="1">The sequence shown here is derived from an EMBL/GenBank/DDBJ whole genome shotgun (WGS) entry which is preliminary data.</text>
</comment>
<dbReference type="PATRIC" id="fig|1454004.3.peg.1729"/>
<organism evidence="1 2">
    <name type="scientific">Accumulibacter regalis</name>
    <dbReference type="NCBI Taxonomy" id="522306"/>
    <lineage>
        <taxon>Bacteria</taxon>
        <taxon>Pseudomonadati</taxon>
        <taxon>Pseudomonadota</taxon>
        <taxon>Betaproteobacteria</taxon>
        <taxon>Candidatus Accumulibacter</taxon>
    </lineage>
</organism>
<accession>A0A011QJF2</accession>
<reference evidence="1" key="1">
    <citation type="submission" date="2014-02" db="EMBL/GenBank/DDBJ databases">
        <title>Expanding our view of genomic diversity in Candidatus Accumulibacter clades.</title>
        <authorList>
            <person name="Skennerton C.T."/>
            <person name="Barr J.J."/>
            <person name="Slater F.R."/>
            <person name="Bond P.L."/>
            <person name="Tyson G.W."/>
        </authorList>
    </citation>
    <scope>NUCLEOTIDE SEQUENCE [LARGE SCALE GENOMIC DNA]</scope>
</reference>
<keyword evidence="2" id="KW-1185">Reference proteome</keyword>
<dbReference type="AlphaFoldDB" id="A0A011QJF2"/>
<evidence type="ECO:0000313" key="2">
    <source>
        <dbReference type="Proteomes" id="UP000022141"/>
    </source>
</evidence>
<proteinExistence type="predicted"/>
<dbReference type="Proteomes" id="UP000022141">
    <property type="component" value="Unassembled WGS sequence"/>
</dbReference>
<evidence type="ECO:0000313" key="1">
    <source>
        <dbReference type="EMBL" id="EXI89170.1"/>
    </source>
</evidence>
<dbReference type="EMBL" id="JEMY01000018">
    <property type="protein sequence ID" value="EXI89170.1"/>
    <property type="molecule type" value="Genomic_DNA"/>
</dbReference>
<protein>
    <submittedName>
        <fullName evidence="1">Uncharacterized protein</fullName>
    </submittedName>
</protein>
<name>A0A011QJF2_ACCRE</name>
<gene>
    <name evidence="1" type="ORF">AW11_01679</name>
</gene>
<sequence length="130" mass="14548">MGKQPQAIGGFFSQCYRVAGADRHARAARPLQVALGYGIYSWLLYRIFVLRVTQRRSVLIPWQSLKLQFGSDYGDSLRGLLDFKKQFLQRLEDALLFYPEANVSAPATGLLVAASRLRIGHTGGARLSYL</sequence>